<feature type="transmembrane region" description="Helical" evidence="1">
    <location>
        <begin position="20"/>
        <end position="42"/>
    </location>
</feature>
<keyword evidence="1" id="KW-0472">Membrane</keyword>
<feature type="transmembrane region" description="Helical" evidence="1">
    <location>
        <begin position="80"/>
        <end position="98"/>
    </location>
</feature>
<keyword evidence="2" id="KW-1185">Reference proteome</keyword>
<dbReference type="Proteomes" id="UP000008854">
    <property type="component" value="Unassembled WGS sequence"/>
</dbReference>
<dbReference type="WBParaSite" id="Smp_317630.1">
    <property type="protein sequence ID" value="Smp_317630.1"/>
    <property type="gene ID" value="Smp_317630"/>
</dbReference>
<keyword evidence="1" id="KW-1133">Transmembrane helix</keyword>
<accession>A0A5K4F6Q9</accession>
<proteinExistence type="predicted"/>
<feature type="transmembrane region" description="Helical" evidence="1">
    <location>
        <begin position="134"/>
        <end position="152"/>
    </location>
</feature>
<keyword evidence="1" id="KW-0812">Transmembrane</keyword>
<evidence type="ECO:0000313" key="2">
    <source>
        <dbReference type="Proteomes" id="UP000008854"/>
    </source>
</evidence>
<organism evidence="2 3">
    <name type="scientific">Schistosoma mansoni</name>
    <name type="common">Blood fluke</name>
    <dbReference type="NCBI Taxonomy" id="6183"/>
    <lineage>
        <taxon>Eukaryota</taxon>
        <taxon>Metazoa</taxon>
        <taxon>Spiralia</taxon>
        <taxon>Lophotrochozoa</taxon>
        <taxon>Platyhelminthes</taxon>
        <taxon>Trematoda</taxon>
        <taxon>Digenea</taxon>
        <taxon>Strigeidida</taxon>
        <taxon>Schistosomatoidea</taxon>
        <taxon>Schistosomatidae</taxon>
        <taxon>Schistosoma</taxon>
    </lineage>
</organism>
<evidence type="ECO:0000256" key="1">
    <source>
        <dbReference type="SAM" id="Phobius"/>
    </source>
</evidence>
<dbReference type="AlphaFoldDB" id="A0A5K4F6Q9"/>
<dbReference type="InParanoid" id="A0A5K4F6Q9"/>
<protein>
    <submittedName>
        <fullName evidence="3">DUF996 domain-containing protein</fullName>
    </submittedName>
</protein>
<name>A0A5K4F6Q9_SCHMA</name>
<evidence type="ECO:0000313" key="3">
    <source>
        <dbReference type="WBParaSite" id="Smp_317630.1"/>
    </source>
</evidence>
<feature type="transmembrane region" description="Helical" evidence="1">
    <location>
        <begin position="54"/>
        <end position="74"/>
    </location>
</feature>
<reference evidence="3" key="2">
    <citation type="submission" date="2019-11" db="UniProtKB">
        <authorList>
            <consortium name="WormBaseParasite"/>
        </authorList>
    </citation>
    <scope>IDENTIFICATION</scope>
    <source>
        <strain evidence="3">Puerto Rican</strain>
    </source>
</reference>
<sequence>MFWNTCYSNKEEYLRCWEDPIFITSFILMSLAFIFGLVIMMVNKLHNQSLISTIVTGFTAYLLTIGVILFGGFIELLDAIIIQIVSFLLGIIAILLSNNVNIISQLKQEIVIWIIIRFAVVGIISLILTIFYRVFGSITCVCWCCVVIIAILDTPIMLRPQTEIKQYPITFKIFVNIYEVMLLYLLLILSITFIKRLKCNKE</sequence>
<feature type="transmembrane region" description="Helical" evidence="1">
    <location>
        <begin position="173"/>
        <end position="194"/>
    </location>
</feature>
<feature type="transmembrane region" description="Helical" evidence="1">
    <location>
        <begin position="110"/>
        <end position="128"/>
    </location>
</feature>
<reference evidence="2" key="1">
    <citation type="journal article" date="2012" name="PLoS Negl. Trop. Dis.">
        <title>A systematically improved high quality genome and transcriptome of the human blood fluke Schistosoma mansoni.</title>
        <authorList>
            <person name="Protasio A.V."/>
            <person name="Tsai I.J."/>
            <person name="Babbage A."/>
            <person name="Nichol S."/>
            <person name="Hunt M."/>
            <person name="Aslett M.A."/>
            <person name="De Silva N."/>
            <person name="Velarde G.S."/>
            <person name="Anderson T.J."/>
            <person name="Clark R.C."/>
            <person name="Davidson C."/>
            <person name="Dillon G.P."/>
            <person name="Holroyd N.E."/>
            <person name="LoVerde P.T."/>
            <person name="Lloyd C."/>
            <person name="McQuillan J."/>
            <person name="Oliveira G."/>
            <person name="Otto T.D."/>
            <person name="Parker-Manuel S.J."/>
            <person name="Quail M.A."/>
            <person name="Wilson R.A."/>
            <person name="Zerlotini A."/>
            <person name="Dunne D.W."/>
            <person name="Berriman M."/>
        </authorList>
    </citation>
    <scope>NUCLEOTIDE SEQUENCE [LARGE SCALE GENOMIC DNA]</scope>
    <source>
        <strain evidence="2">Puerto Rican</strain>
    </source>
</reference>